<dbReference type="RefSeq" id="WP_395511756.1">
    <property type="nucleotide sequence ID" value="NZ_JBBDHD010000068.1"/>
</dbReference>
<evidence type="ECO:0000313" key="1">
    <source>
        <dbReference type="EMBL" id="MFH7598041.1"/>
    </source>
</evidence>
<accession>A0ABW7PI20</accession>
<dbReference type="Proteomes" id="UP001610631">
    <property type="component" value="Unassembled WGS sequence"/>
</dbReference>
<proteinExistence type="predicted"/>
<protein>
    <submittedName>
        <fullName evidence="1">Uncharacterized protein</fullName>
    </submittedName>
</protein>
<gene>
    <name evidence="1" type="ORF">WDV06_23510</name>
</gene>
<comment type="caution">
    <text evidence="1">The sequence shown here is derived from an EMBL/GenBank/DDBJ whole genome shotgun (WGS) entry which is preliminary data.</text>
</comment>
<organism evidence="1 2">
    <name type="scientific">Streptomyces racemochromogenes</name>
    <dbReference type="NCBI Taxonomy" id="67353"/>
    <lineage>
        <taxon>Bacteria</taxon>
        <taxon>Bacillati</taxon>
        <taxon>Actinomycetota</taxon>
        <taxon>Actinomycetes</taxon>
        <taxon>Kitasatosporales</taxon>
        <taxon>Streptomycetaceae</taxon>
        <taxon>Streptomyces</taxon>
    </lineage>
</organism>
<sequence>MRQAVSGDADGDLLDVYLADLADRCGRAVFEAVVAAARDTCAMLSEGHAAVLAGPEGSAFGPDLQREYLALLAVLMTGRTDWEVITVPTADGEGWAVVEAEIAADPDTTRAVRARITAAEADRTRAMDVLASAFPPAPRRRS</sequence>
<name>A0ABW7PI20_9ACTN</name>
<dbReference type="EMBL" id="JBBDHD010000068">
    <property type="protein sequence ID" value="MFH7598041.1"/>
    <property type="molecule type" value="Genomic_DNA"/>
</dbReference>
<keyword evidence="2" id="KW-1185">Reference proteome</keyword>
<evidence type="ECO:0000313" key="2">
    <source>
        <dbReference type="Proteomes" id="UP001610631"/>
    </source>
</evidence>
<reference evidence="1 2" key="1">
    <citation type="submission" date="2024-03" db="EMBL/GenBank/DDBJ databases">
        <title>Whole genome sequencing of Streptomyces racemochromogenes, to identify antimicrobial biosynthetic gene clusters.</title>
        <authorList>
            <person name="Suryawanshi P."/>
            <person name="Krishnaraj P.U."/>
            <person name="Arun Y.P."/>
            <person name="Suryawanshi M.P."/>
            <person name="Rakshit O."/>
        </authorList>
    </citation>
    <scope>NUCLEOTIDE SEQUENCE [LARGE SCALE GENOMIC DNA]</scope>
    <source>
        <strain evidence="1 2">AUDT626</strain>
    </source>
</reference>